<dbReference type="InterPro" id="IPR025618">
    <property type="entry name" value="YtpI"/>
</dbReference>
<comment type="caution">
    <text evidence="2">The sequence shown here is derived from an EMBL/GenBank/DDBJ whole genome shotgun (WGS) entry which is preliminary data.</text>
</comment>
<reference evidence="2 3" key="1">
    <citation type="submission" date="2018-05" db="EMBL/GenBank/DDBJ databases">
        <title>Genomic Encyclopedia of Type Strains, Phase IV (KMG-IV): sequencing the most valuable type-strain genomes for metagenomic binning, comparative biology and taxonomic classification.</title>
        <authorList>
            <person name="Goeker M."/>
        </authorList>
    </citation>
    <scope>NUCLEOTIDE SEQUENCE [LARGE SCALE GENOMIC DNA]</scope>
    <source>
        <strain evidence="2 3">DSM 28556</strain>
    </source>
</reference>
<evidence type="ECO:0000313" key="3">
    <source>
        <dbReference type="Proteomes" id="UP000247978"/>
    </source>
</evidence>
<proteinExistence type="predicted"/>
<feature type="transmembrane region" description="Helical" evidence="1">
    <location>
        <begin position="36"/>
        <end position="55"/>
    </location>
</feature>
<accession>A0A2V3VXA2</accession>
<dbReference type="EMBL" id="QJJQ01000011">
    <property type="protein sequence ID" value="PXW85308.1"/>
    <property type="molecule type" value="Genomic_DNA"/>
</dbReference>
<keyword evidence="3" id="KW-1185">Reference proteome</keyword>
<keyword evidence="1" id="KW-1133">Transmembrane helix</keyword>
<sequence>MFIFAVFIMISIVMYVYYKVAILKTKDKLSQKYLNAKSRIFLGSFLFFFGINQYIAYQTRFILFISIVFLLLGALQIIDGFKEAKHYRNEWKKLHPDG</sequence>
<evidence type="ECO:0000256" key="1">
    <source>
        <dbReference type="SAM" id="Phobius"/>
    </source>
</evidence>
<feature type="transmembrane region" description="Helical" evidence="1">
    <location>
        <begin position="6"/>
        <end position="24"/>
    </location>
</feature>
<name>A0A2V3VXA2_9BACI</name>
<dbReference type="RefSeq" id="WP_110396225.1">
    <property type="nucleotide sequence ID" value="NZ_JADIJL010000011.1"/>
</dbReference>
<dbReference type="AlphaFoldDB" id="A0A2V3VXA2"/>
<evidence type="ECO:0000313" key="2">
    <source>
        <dbReference type="EMBL" id="PXW85308.1"/>
    </source>
</evidence>
<keyword evidence="1" id="KW-0812">Transmembrane</keyword>
<organism evidence="2 3">
    <name type="scientific">Pseudogracilibacillus auburnensis</name>
    <dbReference type="NCBI Taxonomy" id="1494959"/>
    <lineage>
        <taxon>Bacteria</taxon>
        <taxon>Bacillati</taxon>
        <taxon>Bacillota</taxon>
        <taxon>Bacilli</taxon>
        <taxon>Bacillales</taxon>
        <taxon>Bacillaceae</taxon>
        <taxon>Pseudogracilibacillus</taxon>
    </lineage>
</organism>
<dbReference type="OrthoDB" id="2453019at2"/>
<protein>
    <submittedName>
        <fullName evidence="2">YtpI-like protein</fullName>
    </submittedName>
</protein>
<dbReference type="Proteomes" id="UP000247978">
    <property type="component" value="Unassembled WGS sequence"/>
</dbReference>
<keyword evidence="1" id="KW-0472">Membrane</keyword>
<gene>
    <name evidence="2" type="ORF">DFR56_11176</name>
</gene>
<feature type="transmembrane region" description="Helical" evidence="1">
    <location>
        <begin position="61"/>
        <end position="78"/>
    </location>
</feature>
<dbReference type="Pfam" id="PF14007">
    <property type="entry name" value="YtpI"/>
    <property type="match status" value="1"/>
</dbReference>